<dbReference type="InterPro" id="IPR029058">
    <property type="entry name" value="AB_hydrolase_fold"/>
</dbReference>
<reference evidence="5 6" key="1">
    <citation type="journal article" date="2018" name="Nat. Biotechnol.">
        <title>A standardized bacterial taxonomy based on genome phylogeny substantially revises the tree of life.</title>
        <authorList>
            <person name="Parks D.H."/>
            <person name="Chuvochina M."/>
            <person name="Waite D.W."/>
            <person name="Rinke C."/>
            <person name="Skarshewski A."/>
            <person name="Chaumeil P.A."/>
            <person name="Hugenholtz P."/>
        </authorList>
    </citation>
    <scope>NUCLEOTIDE SEQUENCE [LARGE SCALE GENOMIC DNA]</scope>
    <source>
        <strain evidence="5">UBA10378</strain>
    </source>
</reference>
<feature type="domain" description="Poly-beta-hydroxybutyrate polymerase N-terminal" evidence="3">
    <location>
        <begin position="97"/>
        <end position="265"/>
    </location>
</feature>
<proteinExistence type="predicted"/>
<dbReference type="PANTHER" id="PTHR36837">
    <property type="entry name" value="POLY(3-HYDROXYALKANOATE) POLYMERASE SUBUNIT PHAC"/>
    <property type="match status" value="1"/>
</dbReference>
<organism evidence="5 6">
    <name type="scientific">Hyphomonas atlantica</name>
    <dbReference type="NCBI Taxonomy" id="1280948"/>
    <lineage>
        <taxon>Bacteria</taxon>
        <taxon>Pseudomonadati</taxon>
        <taxon>Pseudomonadota</taxon>
        <taxon>Alphaproteobacteria</taxon>
        <taxon>Hyphomonadales</taxon>
        <taxon>Hyphomonadaceae</taxon>
        <taxon>Hyphomonas</taxon>
    </lineage>
</organism>
<evidence type="ECO:0000256" key="1">
    <source>
        <dbReference type="ARBA" id="ARBA00022679"/>
    </source>
</evidence>
<protein>
    <submittedName>
        <fullName evidence="5">Poly-beta-hydroxybutyrate polymerase</fullName>
    </submittedName>
</protein>
<dbReference type="SUPFAM" id="SSF53474">
    <property type="entry name" value="alpha/beta-Hydrolases"/>
    <property type="match status" value="1"/>
</dbReference>
<dbReference type="PANTHER" id="PTHR36837:SF5">
    <property type="entry name" value="POLY-3-HYDROXYBUTYRATE SYNTHASE"/>
    <property type="match status" value="1"/>
</dbReference>
<name>A0A356W655_9PROT</name>
<evidence type="ECO:0000259" key="3">
    <source>
        <dbReference type="Pfam" id="PF07167"/>
    </source>
</evidence>
<gene>
    <name evidence="5" type="ORF">DD728_09800</name>
</gene>
<dbReference type="GO" id="GO:0042619">
    <property type="term" value="P:poly-hydroxybutyrate biosynthetic process"/>
    <property type="evidence" value="ECO:0007669"/>
    <property type="project" value="InterPro"/>
</dbReference>
<feature type="domain" description="Poly-beta-hydroxybutyrate polymerase N-terminal" evidence="4">
    <location>
        <begin position="21"/>
        <end position="59"/>
    </location>
</feature>
<dbReference type="Proteomes" id="UP000263957">
    <property type="component" value="Unassembled WGS sequence"/>
</dbReference>
<dbReference type="InterPro" id="IPR010941">
    <property type="entry name" value="PhaC_N"/>
</dbReference>
<dbReference type="InterPro" id="IPR022211">
    <property type="entry name" value="PHBC_N"/>
</dbReference>
<dbReference type="GO" id="GO:0016746">
    <property type="term" value="F:acyltransferase activity"/>
    <property type="evidence" value="ECO:0007669"/>
    <property type="project" value="UniProtKB-KW"/>
</dbReference>
<keyword evidence="2" id="KW-0012">Acyltransferase</keyword>
<dbReference type="EMBL" id="DOGS01000197">
    <property type="protein sequence ID" value="HBQ49161.1"/>
    <property type="molecule type" value="Genomic_DNA"/>
</dbReference>
<comment type="caution">
    <text evidence="5">The sequence shown here is derived from an EMBL/GenBank/DDBJ whole genome shotgun (WGS) entry which is preliminary data.</text>
</comment>
<evidence type="ECO:0000259" key="4">
    <source>
        <dbReference type="Pfam" id="PF12551"/>
    </source>
</evidence>
<dbReference type="AlphaFoldDB" id="A0A356W655"/>
<accession>A0A356W655</accession>
<evidence type="ECO:0000313" key="6">
    <source>
        <dbReference type="Proteomes" id="UP000263957"/>
    </source>
</evidence>
<dbReference type="Gene3D" id="3.40.50.1820">
    <property type="entry name" value="alpha/beta hydrolase"/>
    <property type="match status" value="1"/>
</dbReference>
<dbReference type="InterPro" id="IPR051321">
    <property type="entry name" value="PHA/PHB_synthase"/>
</dbReference>
<evidence type="ECO:0000313" key="5">
    <source>
        <dbReference type="EMBL" id="HBQ49161.1"/>
    </source>
</evidence>
<keyword evidence="1" id="KW-0808">Transferase</keyword>
<dbReference type="Pfam" id="PF07167">
    <property type="entry name" value="PhaC_N"/>
    <property type="match status" value="1"/>
</dbReference>
<dbReference type="Pfam" id="PF12551">
    <property type="entry name" value="PHBC_N"/>
    <property type="match status" value="1"/>
</dbReference>
<evidence type="ECO:0000256" key="2">
    <source>
        <dbReference type="ARBA" id="ARBA00023315"/>
    </source>
</evidence>
<sequence>MKNGLECEAPDLKYAPKTQPSLDQPLNAALGRVTGGISPTALFQAYIDWAQHLLMSPDKQIELALKAQRKLLRYIEFSHSACCDPQCAPCIDPLPHDKRFVAEEWQDWPYRLAYQGFLLTQQWWHNATTQVSGVSKHHEQIVSFVARQLLDVVSPANYPATNPEFRKATLESRGHNLVQGTLNFVEDWKLALQGERPSAVKQFQVGQNLAVTPGKVVFRNELIELIQYTPASGKVYPEPILITPAWIMKYYILDLSPGNSLVRFLVEQGHTVFIISWKNPSVEDRELSLEDYRLLGVMAALDAISAIMPGRGIHGVGYCLGGTLMAIAAAWMAREDDRRLVSLTLFAAQTDFTEAGELMLFIDEAQVNFLENIMAETGYLDTKQMAGAFQLLRSNDLIWSSMVNAYLFGERLPMIDLIAWNADATRMPSKMHSEYLRKLFLNNDLADERYVIGGRAISLRDIRIPIFAVSTLSDHIAPWRSVYKIHAQTNADVTFVLSTGGHNAGVVNPPGNAKRSHQIAAHDDLEAYLDPDSWQSQADNHEGSWWPCWRKWLATNSGVLVDPPRMGAARKGYKPLCDAPGTYVYMQ</sequence>